<dbReference type="Pfam" id="PF02321">
    <property type="entry name" value="OEP"/>
    <property type="match status" value="2"/>
</dbReference>
<evidence type="ECO:0000256" key="4">
    <source>
        <dbReference type="ARBA" id="ARBA00022452"/>
    </source>
</evidence>
<feature type="signal peptide" evidence="9">
    <location>
        <begin position="1"/>
        <end position="22"/>
    </location>
</feature>
<proteinExistence type="inferred from homology"/>
<evidence type="ECO:0000256" key="6">
    <source>
        <dbReference type="ARBA" id="ARBA00023136"/>
    </source>
</evidence>
<accession>A0AAJ5WQE2</accession>
<dbReference type="GO" id="GO:0015288">
    <property type="term" value="F:porin activity"/>
    <property type="evidence" value="ECO:0007669"/>
    <property type="project" value="TreeGrafter"/>
</dbReference>
<dbReference type="Gene3D" id="1.20.1600.10">
    <property type="entry name" value="Outer membrane efflux proteins (OEP)"/>
    <property type="match status" value="1"/>
</dbReference>
<keyword evidence="6" id="KW-0472">Membrane</keyword>
<comment type="subcellular location">
    <subcellularLocation>
        <location evidence="1">Cell outer membrane</location>
    </subcellularLocation>
</comment>
<evidence type="ECO:0000256" key="5">
    <source>
        <dbReference type="ARBA" id="ARBA00022692"/>
    </source>
</evidence>
<dbReference type="InterPro" id="IPR051906">
    <property type="entry name" value="TolC-like"/>
</dbReference>
<protein>
    <submittedName>
        <fullName evidence="10">TolC family protein</fullName>
    </submittedName>
</protein>
<keyword evidence="8" id="KW-0175">Coiled coil</keyword>
<sequence length="448" mass="50254">MKPGKVLWLAGLILLTATTLRAQSTPAPTLTLRQCVETALQNNMDARKAELDRQRAEVNLRGAKGQMLPYVSGSVEHTLYQGRSIDLYTNSYTNQSNKTASYYLGGDMTIFNGFRLFNNLRSNQYLLEAGVAMQQQTRDQLTLDVILAYLAVLSNTDLLKIQEAQVAVTSKQVERLEVLNREGAIKPSDFYDMKGQLAGEKVSYINTLNSLNDARLRLSQLMNMPYREDLQVERLPTEAFEMGYNTGPDSIYQAALVQLALVKTADLLQKSAVKDLKSARGSLFPTVGIGGGINTNFSGAALDSAEAKIPYYDQLSNNYSTNVGFVVRIPLLNGFNARNQVARARINLKQTEFESENVRIQLQQSVERDHLNMRATLNRYQVLVEQVASYQENFRAAEVRFNAGASNSVDYLIAKNKLDNANSSLVIARYEYAIRTRILDYYQGKLMW</sequence>
<dbReference type="EMBL" id="CP119311">
    <property type="protein sequence ID" value="WEK34855.1"/>
    <property type="molecule type" value="Genomic_DNA"/>
</dbReference>
<reference evidence="10" key="1">
    <citation type="submission" date="2023-03" db="EMBL/GenBank/DDBJ databases">
        <title>Andean soil-derived lignocellulolytic bacterial consortium as a source of novel taxa and putative plastic-active enzymes.</title>
        <authorList>
            <person name="Diaz-Garcia L."/>
            <person name="Chuvochina M."/>
            <person name="Feuerriegel G."/>
            <person name="Bunk B."/>
            <person name="Sproer C."/>
            <person name="Streit W.R."/>
            <person name="Rodriguez L.M."/>
            <person name="Overmann J."/>
            <person name="Jimenez D.J."/>
        </authorList>
    </citation>
    <scope>NUCLEOTIDE SEQUENCE</scope>
    <source>
        <strain evidence="10">MAG 7</strain>
    </source>
</reference>
<keyword evidence="9" id="KW-0732">Signal</keyword>
<feature type="chain" id="PRO_5042528046" evidence="9">
    <location>
        <begin position="23"/>
        <end position="448"/>
    </location>
</feature>
<keyword evidence="3" id="KW-0813">Transport</keyword>
<comment type="similarity">
    <text evidence="2">Belongs to the outer membrane factor (OMF) (TC 1.B.17) family.</text>
</comment>
<evidence type="ECO:0000256" key="7">
    <source>
        <dbReference type="ARBA" id="ARBA00023237"/>
    </source>
</evidence>
<dbReference type="PANTHER" id="PTHR30026:SF20">
    <property type="entry name" value="OUTER MEMBRANE PROTEIN TOLC"/>
    <property type="match status" value="1"/>
</dbReference>
<dbReference type="Proteomes" id="UP001220610">
    <property type="component" value="Chromosome"/>
</dbReference>
<evidence type="ECO:0000256" key="8">
    <source>
        <dbReference type="SAM" id="Coils"/>
    </source>
</evidence>
<dbReference type="GO" id="GO:0009279">
    <property type="term" value="C:cell outer membrane"/>
    <property type="evidence" value="ECO:0007669"/>
    <property type="project" value="UniProtKB-SubCell"/>
</dbReference>
<dbReference type="GO" id="GO:1990281">
    <property type="term" value="C:efflux pump complex"/>
    <property type="evidence" value="ECO:0007669"/>
    <property type="project" value="TreeGrafter"/>
</dbReference>
<evidence type="ECO:0000256" key="2">
    <source>
        <dbReference type="ARBA" id="ARBA00007613"/>
    </source>
</evidence>
<evidence type="ECO:0000256" key="9">
    <source>
        <dbReference type="SAM" id="SignalP"/>
    </source>
</evidence>
<organism evidence="10 11">
    <name type="scientific">Candidatus Pseudobacter hemicellulosilyticus</name>
    <dbReference type="NCBI Taxonomy" id="3121375"/>
    <lineage>
        <taxon>Bacteria</taxon>
        <taxon>Pseudomonadati</taxon>
        <taxon>Bacteroidota</taxon>
        <taxon>Chitinophagia</taxon>
        <taxon>Chitinophagales</taxon>
        <taxon>Chitinophagaceae</taxon>
        <taxon>Pseudobacter</taxon>
    </lineage>
</organism>
<keyword evidence="7" id="KW-0998">Cell outer membrane</keyword>
<feature type="coiled-coil region" evidence="8">
    <location>
        <begin position="37"/>
        <end position="66"/>
    </location>
</feature>
<name>A0AAJ5WQE2_9BACT</name>
<dbReference type="AlphaFoldDB" id="A0AAJ5WQE2"/>
<dbReference type="SUPFAM" id="SSF56954">
    <property type="entry name" value="Outer membrane efflux proteins (OEP)"/>
    <property type="match status" value="1"/>
</dbReference>
<evidence type="ECO:0000313" key="10">
    <source>
        <dbReference type="EMBL" id="WEK34855.1"/>
    </source>
</evidence>
<gene>
    <name evidence="10" type="ORF">P0Y53_20395</name>
</gene>
<dbReference type="PANTHER" id="PTHR30026">
    <property type="entry name" value="OUTER MEMBRANE PROTEIN TOLC"/>
    <property type="match status" value="1"/>
</dbReference>
<evidence type="ECO:0000256" key="3">
    <source>
        <dbReference type="ARBA" id="ARBA00022448"/>
    </source>
</evidence>
<evidence type="ECO:0000313" key="11">
    <source>
        <dbReference type="Proteomes" id="UP001220610"/>
    </source>
</evidence>
<keyword evidence="4" id="KW-1134">Transmembrane beta strand</keyword>
<dbReference type="GO" id="GO:0015562">
    <property type="term" value="F:efflux transmembrane transporter activity"/>
    <property type="evidence" value="ECO:0007669"/>
    <property type="project" value="InterPro"/>
</dbReference>
<dbReference type="InterPro" id="IPR003423">
    <property type="entry name" value="OMP_efflux"/>
</dbReference>
<evidence type="ECO:0000256" key="1">
    <source>
        <dbReference type="ARBA" id="ARBA00004442"/>
    </source>
</evidence>
<keyword evidence="5" id="KW-0812">Transmembrane</keyword>